<feature type="transmembrane region" description="Helical" evidence="6">
    <location>
        <begin position="86"/>
        <end position="113"/>
    </location>
</feature>
<feature type="transmembrane region" description="Helical" evidence="6">
    <location>
        <begin position="330"/>
        <end position="350"/>
    </location>
</feature>
<feature type="transmembrane region" description="Helical" evidence="6">
    <location>
        <begin position="299"/>
        <end position="318"/>
    </location>
</feature>
<dbReference type="PANTHER" id="PTHR43791">
    <property type="entry name" value="PERMEASE-RELATED"/>
    <property type="match status" value="1"/>
</dbReference>
<dbReference type="Gene3D" id="1.20.1250.20">
    <property type="entry name" value="MFS general substrate transporter like domains"/>
    <property type="match status" value="1"/>
</dbReference>
<keyword evidence="5 6" id="KW-0472">Membrane</keyword>
<evidence type="ECO:0000313" key="8">
    <source>
        <dbReference type="Proteomes" id="UP000293360"/>
    </source>
</evidence>
<dbReference type="SUPFAM" id="SSF103473">
    <property type="entry name" value="MFS general substrate transporter"/>
    <property type="match status" value="1"/>
</dbReference>
<gene>
    <name evidence="7" type="ORF">DL764_004321</name>
</gene>
<dbReference type="GO" id="GO:0022857">
    <property type="term" value="F:transmembrane transporter activity"/>
    <property type="evidence" value="ECO:0007669"/>
    <property type="project" value="TreeGrafter"/>
</dbReference>
<keyword evidence="4 6" id="KW-1133">Transmembrane helix</keyword>
<dbReference type="PANTHER" id="PTHR43791:SF48">
    <property type="entry name" value="TRANSPORTER, PUTATIVE (AFU_ORTHOLOGUE AFUA_4G01000)-RELATED"/>
    <property type="match status" value="1"/>
</dbReference>
<protein>
    <recommendedName>
        <fullName evidence="9">Major facilitator superfamily (MFS) profile domain-containing protein</fullName>
    </recommendedName>
</protein>
<proteinExistence type="predicted"/>
<evidence type="ECO:0000256" key="4">
    <source>
        <dbReference type="ARBA" id="ARBA00022989"/>
    </source>
</evidence>
<dbReference type="GO" id="GO:0016020">
    <property type="term" value="C:membrane"/>
    <property type="evidence" value="ECO:0007669"/>
    <property type="project" value="UniProtKB-SubCell"/>
</dbReference>
<dbReference type="AlphaFoldDB" id="A0A4V1XB14"/>
<evidence type="ECO:0000256" key="1">
    <source>
        <dbReference type="ARBA" id="ARBA00004141"/>
    </source>
</evidence>
<dbReference type="InterPro" id="IPR036259">
    <property type="entry name" value="MFS_trans_sf"/>
</dbReference>
<name>A0A4V1XB14_9PEZI</name>
<evidence type="ECO:0000256" key="2">
    <source>
        <dbReference type="ARBA" id="ARBA00022448"/>
    </source>
</evidence>
<comment type="subcellular location">
    <subcellularLocation>
        <location evidence="1">Membrane</location>
        <topology evidence="1">Multi-pass membrane protein</topology>
    </subcellularLocation>
</comment>
<feature type="transmembrane region" description="Helical" evidence="6">
    <location>
        <begin position="125"/>
        <end position="143"/>
    </location>
</feature>
<evidence type="ECO:0000313" key="7">
    <source>
        <dbReference type="EMBL" id="RYP04659.1"/>
    </source>
</evidence>
<evidence type="ECO:0000256" key="3">
    <source>
        <dbReference type="ARBA" id="ARBA00022692"/>
    </source>
</evidence>
<dbReference type="EMBL" id="QJNU01000202">
    <property type="protein sequence ID" value="RYP04659.1"/>
    <property type="molecule type" value="Genomic_DNA"/>
</dbReference>
<keyword evidence="2" id="KW-0813">Transport</keyword>
<keyword evidence="3 6" id="KW-0812">Transmembrane</keyword>
<evidence type="ECO:0000256" key="5">
    <source>
        <dbReference type="ARBA" id="ARBA00023136"/>
    </source>
</evidence>
<evidence type="ECO:0000256" key="6">
    <source>
        <dbReference type="SAM" id="Phobius"/>
    </source>
</evidence>
<accession>A0A4V1XB14</accession>
<keyword evidence="8" id="KW-1185">Reference proteome</keyword>
<dbReference type="Proteomes" id="UP000293360">
    <property type="component" value="Unassembled WGS sequence"/>
</dbReference>
<sequence length="388" mass="42570">MSEKTGIDATAQDGDFPFVPTGTEHDRKDLRRAAERGFAATDRYGVSLVEFDKEAERRLRNKLDLMVVPTVSILYLFRFIDRANIAFRLSLFIVMAPLAGAFGGLLASGILGLPNFASLHQWRMIFAIEGIITIGLSLLSFTLTDRPETARWLSQEEKDLAIARVKSERIAQASVLDSIDRKKLWLGFFNPVVLSTAAVFLLNNITVQGLAFFTPTIVGTIYPAYSTVQEAAVHGAAVFIVMTAPLVMVGYVVLLATTNPRARYAATFLNASSCFAVGALANAQASAQVVSDTSRTISLSTNMMFGNIGGLIATWSYLSWDGPNYPIGNGLNLAASSLILIISPVTLLWMTRDNKKREQRDVDDALQGLAQSQIESLEWKHPAFRWKP</sequence>
<comment type="caution">
    <text evidence="7">The sequence shown here is derived from an EMBL/GenBank/DDBJ whole genome shotgun (WGS) entry which is preliminary data.</text>
</comment>
<dbReference type="OrthoDB" id="2985014at2759"/>
<reference evidence="7 8" key="1">
    <citation type="submission" date="2018-06" db="EMBL/GenBank/DDBJ databases">
        <title>Complete Genomes of Monosporascus.</title>
        <authorList>
            <person name="Robinson A.J."/>
            <person name="Natvig D.O."/>
        </authorList>
    </citation>
    <scope>NUCLEOTIDE SEQUENCE [LARGE SCALE GENOMIC DNA]</scope>
    <source>
        <strain evidence="7 8">CBS 110550</strain>
    </source>
</reference>
<feature type="transmembrane region" description="Helical" evidence="6">
    <location>
        <begin position="184"/>
        <end position="202"/>
    </location>
</feature>
<organism evidence="7 8">
    <name type="scientific">Monosporascus ibericus</name>
    <dbReference type="NCBI Taxonomy" id="155417"/>
    <lineage>
        <taxon>Eukaryota</taxon>
        <taxon>Fungi</taxon>
        <taxon>Dikarya</taxon>
        <taxon>Ascomycota</taxon>
        <taxon>Pezizomycotina</taxon>
        <taxon>Sordariomycetes</taxon>
        <taxon>Xylariomycetidae</taxon>
        <taxon>Xylariales</taxon>
        <taxon>Xylariales incertae sedis</taxon>
        <taxon>Monosporascus</taxon>
    </lineage>
</organism>
<evidence type="ECO:0008006" key="9">
    <source>
        <dbReference type="Google" id="ProtNLM"/>
    </source>
</evidence>
<feature type="transmembrane region" description="Helical" evidence="6">
    <location>
        <begin position="231"/>
        <end position="254"/>
    </location>
</feature>